<reference evidence="2" key="1">
    <citation type="submission" date="2016-11" db="EMBL/GenBank/DDBJ databases">
        <authorList>
            <person name="Varghese N."/>
            <person name="Submissions S."/>
        </authorList>
    </citation>
    <scope>NUCLEOTIDE SEQUENCE [LARGE SCALE GENOMIC DNA]</scope>
    <source>
        <strain evidence="2">DSM 22212</strain>
    </source>
</reference>
<dbReference type="EMBL" id="FRAU01000003">
    <property type="protein sequence ID" value="SHK44465.1"/>
    <property type="molecule type" value="Genomic_DNA"/>
</dbReference>
<name>A0A1M6SID3_9BACT</name>
<dbReference type="Pfam" id="PF17269">
    <property type="entry name" value="DUF5335"/>
    <property type="match status" value="1"/>
</dbReference>
<dbReference type="AlphaFoldDB" id="A0A1M6SID3"/>
<accession>A0A1M6SID3</accession>
<gene>
    <name evidence="1" type="ORF">SAMN04488087_1104</name>
</gene>
<dbReference type="InterPro" id="IPR035223">
    <property type="entry name" value="DUF5335"/>
</dbReference>
<proteinExistence type="predicted"/>
<evidence type="ECO:0000313" key="2">
    <source>
        <dbReference type="Proteomes" id="UP000185812"/>
    </source>
</evidence>
<evidence type="ECO:0000313" key="1">
    <source>
        <dbReference type="EMBL" id="SHK44465.1"/>
    </source>
</evidence>
<keyword evidence="2" id="KW-1185">Reference proteome</keyword>
<sequence>MAVTKQLPRAQWKEYFDRFTKAFLEDLNPEDAVVEIVDPKLGDQFASDYARVLGVSYDPKDNVFEVALEGVDHLIYRPKEIWVVEEDNGFVSTIEIVRDDDTKEIIRLQSVGLQRAQQ</sequence>
<dbReference type="RefSeq" id="WP_072714971.1">
    <property type="nucleotide sequence ID" value="NZ_FRAU01000003.1"/>
</dbReference>
<dbReference type="STRING" id="633813.SAMN04488087_1104"/>
<dbReference type="Proteomes" id="UP000185812">
    <property type="component" value="Unassembled WGS sequence"/>
</dbReference>
<dbReference type="OrthoDB" id="8758272at2"/>
<organism evidence="1 2">
    <name type="scientific">Rhodothermus profundi</name>
    <dbReference type="NCBI Taxonomy" id="633813"/>
    <lineage>
        <taxon>Bacteria</taxon>
        <taxon>Pseudomonadati</taxon>
        <taxon>Rhodothermota</taxon>
        <taxon>Rhodothermia</taxon>
        <taxon>Rhodothermales</taxon>
        <taxon>Rhodothermaceae</taxon>
        <taxon>Rhodothermus</taxon>
    </lineage>
</organism>
<protein>
    <submittedName>
        <fullName evidence="1">Uncharacterized protein</fullName>
    </submittedName>
</protein>